<comment type="subcellular location">
    <subcellularLocation>
        <location evidence="1">Secreted</location>
    </subcellularLocation>
</comment>
<reference evidence="11" key="1">
    <citation type="submission" date="2016-11" db="UniProtKB">
        <authorList>
            <consortium name="WormBaseParasite"/>
        </authorList>
    </citation>
    <scope>IDENTIFICATION</scope>
</reference>
<dbReference type="GO" id="GO:0031012">
    <property type="term" value="C:extracellular matrix"/>
    <property type="evidence" value="ECO:0007669"/>
    <property type="project" value="TreeGrafter"/>
</dbReference>
<evidence type="ECO:0000313" key="11">
    <source>
        <dbReference type="WBParaSite" id="BXY_0549400.1"/>
    </source>
</evidence>
<organism evidence="9 11">
    <name type="scientific">Bursaphelenchus xylophilus</name>
    <name type="common">Pinewood nematode worm</name>
    <name type="synonym">Aphelenchoides xylophilus</name>
    <dbReference type="NCBI Taxonomy" id="6326"/>
    <lineage>
        <taxon>Eukaryota</taxon>
        <taxon>Metazoa</taxon>
        <taxon>Ecdysozoa</taxon>
        <taxon>Nematoda</taxon>
        <taxon>Chromadorea</taxon>
        <taxon>Rhabditida</taxon>
        <taxon>Tylenchina</taxon>
        <taxon>Tylenchomorpha</taxon>
        <taxon>Aphelenchoidea</taxon>
        <taxon>Aphelenchoididae</taxon>
        <taxon>Bursaphelenchus</taxon>
    </lineage>
</organism>
<feature type="disulfide bond" evidence="5">
    <location>
        <begin position="22"/>
        <end position="112"/>
    </location>
</feature>
<evidence type="ECO:0000256" key="2">
    <source>
        <dbReference type="ARBA" id="ARBA00022525"/>
    </source>
</evidence>
<dbReference type="PANTHER" id="PTHR11844:SF25">
    <property type="entry name" value="NTR DOMAIN-CONTAINING PROTEIN"/>
    <property type="match status" value="1"/>
</dbReference>
<dbReference type="PROSITE" id="PS51257">
    <property type="entry name" value="PROKAR_LIPOPROTEIN"/>
    <property type="match status" value="1"/>
</dbReference>
<dbReference type="GO" id="GO:0046872">
    <property type="term" value="F:metal ion binding"/>
    <property type="evidence" value="ECO:0007669"/>
    <property type="project" value="UniProtKB-KW"/>
</dbReference>
<feature type="signal peptide" evidence="6">
    <location>
        <begin position="1"/>
        <end position="16"/>
    </location>
</feature>
<dbReference type="Proteomes" id="UP000582659">
    <property type="component" value="Unassembled WGS sequence"/>
</dbReference>
<accession>A0A1I7RXM7</accession>
<evidence type="ECO:0000259" key="7">
    <source>
        <dbReference type="PROSITE" id="PS50189"/>
    </source>
</evidence>
<dbReference type="GO" id="GO:0005615">
    <property type="term" value="C:extracellular space"/>
    <property type="evidence" value="ECO:0007669"/>
    <property type="project" value="TreeGrafter"/>
</dbReference>
<dbReference type="InterPro" id="IPR008993">
    <property type="entry name" value="TIMP-like_OB-fold"/>
</dbReference>
<feature type="chain" id="PRO_5035359528" evidence="6">
    <location>
        <begin position="17"/>
        <end position="153"/>
    </location>
</feature>
<dbReference type="SUPFAM" id="SSF50242">
    <property type="entry name" value="TIMP-like"/>
    <property type="match status" value="1"/>
</dbReference>
<dbReference type="OrthoDB" id="5824612at2759"/>
<keyword evidence="4" id="KW-0479">Metal-binding</keyword>
<dbReference type="Proteomes" id="UP000095284">
    <property type="component" value="Unplaced"/>
</dbReference>
<feature type="disulfide bond" evidence="5">
    <location>
        <begin position="20"/>
        <end position="84"/>
    </location>
</feature>
<name>A0A1I7RXM7_BURXY</name>
<dbReference type="GO" id="GO:0008191">
    <property type="term" value="F:metalloendopeptidase inhibitor activity"/>
    <property type="evidence" value="ECO:0007669"/>
    <property type="project" value="InterPro"/>
</dbReference>
<dbReference type="EMBL" id="CAJFCV020000005">
    <property type="protein sequence ID" value="CAG9126596.1"/>
    <property type="molecule type" value="Genomic_DNA"/>
</dbReference>
<feature type="domain" description="NTR" evidence="7">
    <location>
        <begin position="20"/>
        <end position="146"/>
    </location>
</feature>
<dbReference type="GO" id="GO:0051045">
    <property type="term" value="P:negative regulation of membrane protein ectodomain proteolysis"/>
    <property type="evidence" value="ECO:0007669"/>
    <property type="project" value="TreeGrafter"/>
</dbReference>
<dbReference type="Proteomes" id="UP000659654">
    <property type="component" value="Unassembled WGS sequence"/>
</dbReference>
<dbReference type="PANTHER" id="PTHR11844">
    <property type="entry name" value="METALLOPROTEASE INHIBITOR"/>
    <property type="match status" value="1"/>
</dbReference>
<dbReference type="GO" id="GO:0002020">
    <property type="term" value="F:protease binding"/>
    <property type="evidence" value="ECO:0007669"/>
    <property type="project" value="TreeGrafter"/>
</dbReference>
<keyword evidence="3 5" id="KW-1015">Disulfide bond</keyword>
<evidence type="ECO:0000256" key="6">
    <source>
        <dbReference type="SAM" id="SignalP"/>
    </source>
</evidence>
<evidence type="ECO:0000256" key="5">
    <source>
        <dbReference type="PIRSR" id="PIRSR601820-3"/>
    </source>
</evidence>
<evidence type="ECO:0000313" key="9">
    <source>
        <dbReference type="Proteomes" id="UP000095284"/>
    </source>
</evidence>
<reference evidence="8" key="2">
    <citation type="submission" date="2020-09" db="EMBL/GenBank/DDBJ databases">
        <authorList>
            <person name="Kikuchi T."/>
        </authorList>
    </citation>
    <scope>NUCLEOTIDE SEQUENCE</scope>
    <source>
        <strain evidence="8">Ka4C1</strain>
    </source>
</reference>
<keyword evidence="6" id="KW-0732">Signal</keyword>
<gene>
    <name evidence="8" type="ORF">BXYJ_LOCUS13182</name>
</gene>
<protein>
    <submittedName>
        <fullName evidence="8">(pine wood nematode) hypothetical protein</fullName>
    </submittedName>
    <submittedName>
        <fullName evidence="11">NTR domain-containing protein</fullName>
    </submittedName>
</protein>
<proteinExistence type="predicted"/>
<feature type="binding site" evidence="4">
    <location>
        <position position="20"/>
    </location>
    <ligand>
        <name>Zn(2+)</name>
        <dbReference type="ChEBI" id="CHEBI:29105"/>
        <note>ligand shared with metalloproteinase partner</note>
    </ligand>
</feature>
<dbReference type="EMBL" id="CAJFDI010000005">
    <property type="protein sequence ID" value="CAD5233091.1"/>
    <property type="molecule type" value="Genomic_DNA"/>
</dbReference>
<sequence>MKLLLLTAFLMPCISAVSGCKCKNTTNEEAYCEAKWISHLKVLEKKQSHDRLTTIYTVEHIDIFKKPDGDLPTEFISPSFSGSCGISALKPGEEYLLTGTIANGFELRAVSCLFFNVEGSNLLGAVEWKAVPASIKDLLSKNKPACSLGRESA</sequence>
<keyword evidence="10" id="KW-1185">Reference proteome</keyword>
<dbReference type="AlphaFoldDB" id="A0A1I7RXM7"/>
<keyword evidence="2" id="KW-0964">Secreted</keyword>
<evidence type="ECO:0000313" key="8">
    <source>
        <dbReference type="EMBL" id="CAD5233091.1"/>
    </source>
</evidence>
<dbReference type="SMR" id="A0A1I7RXM7"/>
<dbReference type="InterPro" id="IPR001134">
    <property type="entry name" value="Netrin_domain"/>
</dbReference>
<evidence type="ECO:0000313" key="10">
    <source>
        <dbReference type="Proteomes" id="UP000659654"/>
    </source>
</evidence>
<dbReference type="PROSITE" id="PS50189">
    <property type="entry name" value="NTR"/>
    <property type="match status" value="1"/>
</dbReference>
<evidence type="ECO:0000256" key="3">
    <source>
        <dbReference type="ARBA" id="ARBA00023157"/>
    </source>
</evidence>
<dbReference type="InterPro" id="IPR001820">
    <property type="entry name" value="TIMP"/>
</dbReference>
<dbReference type="Gene3D" id="2.40.50.120">
    <property type="match status" value="1"/>
</dbReference>
<evidence type="ECO:0000256" key="1">
    <source>
        <dbReference type="ARBA" id="ARBA00004613"/>
    </source>
</evidence>
<evidence type="ECO:0000256" key="4">
    <source>
        <dbReference type="PIRSR" id="PIRSR601820-1"/>
    </source>
</evidence>
<dbReference type="Pfam" id="PF00965">
    <property type="entry name" value="TIMP"/>
    <property type="match status" value="1"/>
</dbReference>
<keyword evidence="4" id="KW-0862">Zinc</keyword>
<dbReference type="WBParaSite" id="BXY_0549400.1">
    <property type="protein sequence ID" value="BXY_0549400.1"/>
    <property type="gene ID" value="BXY_0549400"/>
</dbReference>